<dbReference type="AlphaFoldDB" id="A0A163MG61"/>
<evidence type="ECO:0000256" key="1">
    <source>
        <dbReference type="SAM" id="MobiDB-lite"/>
    </source>
</evidence>
<organism evidence="2 3">
    <name type="scientific">Didymella rabiei</name>
    <name type="common">Chickpea ascochyta blight fungus</name>
    <name type="synonym">Mycosphaerella rabiei</name>
    <dbReference type="NCBI Taxonomy" id="5454"/>
    <lineage>
        <taxon>Eukaryota</taxon>
        <taxon>Fungi</taxon>
        <taxon>Dikarya</taxon>
        <taxon>Ascomycota</taxon>
        <taxon>Pezizomycotina</taxon>
        <taxon>Dothideomycetes</taxon>
        <taxon>Pleosporomycetidae</taxon>
        <taxon>Pleosporales</taxon>
        <taxon>Pleosporineae</taxon>
        <taxon>Didymellaceae</taxon>
        <taxon>Ascochyta</taxon>
    </lineage>
</organism>
<protein>
    <submittedName>
        <fullName evidence="2">Uncharacterized protein</fullName>
    </submittedName>
</protein>
<keyword evidence="3" id="KW-1185">Reference proteome</keyword>
<dbReference type="EMBL" id="JYNV01000004">
    <property type="protein sequence ID" value="KZM28687.1"/>
    <property type="molecule type" value="Genomic_DNA"/>
</dbReference>
<gene>
    <name evidence="2" type="ORF">ST47_g150</name>
</gene>
<dbReference type="Proteomes" id="UP000076837">
    <property type="component" value="Unassembled WGS sequence"/>
</dbReference>
<proteinExistence type="predicted"/>
<accession>A0A163MG61</accession>
<feature type="compositionally biased region" description="Basic residues" evidence="1">
    <location>
        <begin position="353"/>
        <end position="365"/>
    </location>
</feature>
<comment type="caution">
    <text evidence="2">The sequence shown here is derived from an EMBL/GenBank/DDBJ whole genome shotgun (WGS) entry which is preliminary data.</text>
</comment>
<evidence type="ECO:0000313" key="3">
    <source>
        <dbReference type="Proteomes" id="UP000076837"/>
    </source>
</evidence>
<name>A0A163MG61_DIDRA</name>
<feature type="region of interest" description="Disordered" evidence="1">
    <location>
        <begin position="346"/>
        <end position="371"/>
    </location>
</feature>
<evidence type="ECO:0000313" key="2">
    <source>
        <dbReference type="EMBL" id="KZM28687.1"/>
    </source>
</evidence>
<sequence length="411" mass="46653">MGNSEIHFYIRIAPKLPAIQSNLENFGCSIKQSHTAKIFTGVVPLQVDAVSHQTAYARFRYNNIHETELRNFTPDKVKEYIQAIPYNGKSSFAAHQVSPFEPDAKIDFRADHHAMVPQPWNAMSNNKRLVAMKQTISKKKRWDARQIDFQQDVMFQRPDCNTRDALTSMRKVYQEYQVWAVDTEFASISGAHIVPFSTSIGLLNCGGNQLPCLVAETAGALQWRKHPVSINTNFFLFSHQSTRITRPEVAQRRLCIKDGTCNIHRLKTVFASRVPAEFDRAGLDATTRVPESVKKTELRQQKLSGLLDQMVQKASRQSRTKRKSIVVRDFDDEDIELVKELSIPPAAATAAHPPKRNATRQRRLSPQRLAASSLTRKNGSWIFQSFLWLELLIPDSSILRFVSAQLSAPKP</sequence>
<reference evidence="2 3" key="1">
    <citation type="journal article" date="2016" name="Sci. Rep.">
        <title>Draft genome sequencing and secretome analysis of fungal phytopathogen Ascochyta rabiei provides insight into the necrotrophic effector repertoire.</title>
        <authorList>
            <person name="Verma S."/>
            <person name="Gazara R.K."/>
            <person name="Nizam S."/>
            <person name="Parween S."/>
            <person name="Chattopadhyay D."/>
            <person name="Verma P.K."/>
        </authorList>
    </citation>
    <scope>NUCLEOTIDE SEQUENCE [LARGE SCALE GENOMIC DNA]</scope>
    <source>
        <strain evidence="2 3">ArDII</strain>
    </source>
</reference>